<keyword evidence="4" id="KW-1185">Reference proteome</keyword>
<feature type="domain" description="SPOR" evidence="2">
    <location>
        <begin position="66"/>
        <end position="148"/>
    </location>
</feature>
<sequence>MVRKAFILGLSLCCSCLYAQEKKDIITSLKADKPGQGKVRIFQDPKIEALLKSVTAEVVSTGDKNIIKATGYRIQVFAGNNTREARNRAISIGEQVAKLFPELAVYTPFVSPRWICRVGDFRSIEEADAMLRKLRATNKFKEVSIVREQIVIPLD</sequence>
<evidence type="ECO:0000313" key="4">
    <source>
        <dbReference type="Proteomes" id="UP000018439"/>
    </source>
</evidence>
<dbReference type="PROSITE" id="PS51724">
    <property type="entry name" value="SPOR"/>
    <property type="match status" value="1"/>
</dbReference>
<evidence type="ECO:0000259" key="2">
    <source>
        <dbReference type="PROSITE" id="PS51724"/>
    </source>
</evidence>
<accession>F3ZPJ9</accession>
<protein>
    <submittedName>
        <fullName evidence="3">Sporulation domain-containing protein</fullName>
    </submittedName>
</protein>
<evidence type="ECO:0000313" key="3">
    <source>
        <dbReference type="EMBL" id="EGJ70358.1"/>
    </source>
</evidence>
<organism evidence="3 4">
    <name type="scientific">Bacteroides coprosuis DSM 18011</name>
    <dbReference type="NCBI Taxonomy" id="679937"/>
    <lineage>
        <taxon>Bacteria</taxon>
        <taxon>Pseudomonadati</taxon>
        <taxon>Bacteroidota</taxon>
        <taxon>Bacteroidia</taxon>
        <taxon>Bacteroidales</taxon>
        <taxon>Bacteroidaceae</taxon>
        <taxon>Bacteroides</taxon>
    </lineage>
</organism>
<feature type="chain" id="PRO_5003303736" evidence="1">
    <location>
        <begin position="20"/>
        <end position="155"/>
    </location>
</feature>
<dbReference type="eggNOG" id="ENOG5032XVZ">
    <property type="taxonomic scope" value="Bacteria"/>
</dbReference>
<dbReference type="InterPro" id="IPR007730">
    <property type="entry name" value="SPOR-like_dom"/>
</dbReference>
<dbReference type="EMBL" id="CM001167">
    <property type="protein sequence ID" value="EGJ70358.1"/>
    <property type="molecule type" value="Genomic_DNA"/>
</dbReference>
<dbReference type="HOGENOM" id="CLU_106289_0_0_10"/>
<dbReference type="Pfam" id="PF05036">
    <property type="entry name" value="SPOR"/>
    <property type="match status" value="1"/>
</dbReference>
<name>F3ZPJ9_9BACE</name>
<dbReference type="STRING" id="679937.Bcop_0139"/>
<gene>
    <name evidence="3" type="ORF">Bcop_0139</name>
</gene>
<dbReference type="AlphaFoldDB" id="F3ZPJ9"/>
<evidence type="ECO:0000256" key="1">
    <source>
        <dbReference type="SAM" id="SignalP"/>
    </source>
</evidence>
<reference evidence="3 4" key="1">
    <citation type="journal article" date="2011" name="Stand. Genomic Sci.">
        <title>Non-contiguous finished genome sequence of Bacteroides coprosuis type strain (PC139).</title>
        <authorList>
            <person name="Land M."/>
            <person name="Held B."/>
            <person name="Gronow S."/>
            <person name="Abt B."/>
            <person name="Lucas S."/>
            <person name="Del Rio T.G."/>
            <person name="Nolan M."/>
            <person name="Tice H."/>
            <person name="Cheng J.F."/>
            <person name="Pitluck S."/>
            <person name="Liolios K."/>
            <person name="Pagani I."/>
            <person name="Ivanova N."/>
            <person name="Mavromatis K."/>
            <person name="Mikhailova N."/>
            <person name="Pati A."/>
            <person name="Tapia R."/>
            <person name="Han C."/>
            <person name="Goodwin L."/>
            <person name="Chen A."/>
            <person name="Palaniappan K."/>
            <person name="Hauser L."/>
            <person name="Brambilla E.M."/>
            <person name="Rohde M."/>
            <person name="Goker M."/>
            <person name="Detter J.C."/>
            <person name="Woyke T."/>
            <person name="Bristow J."/>
            <person name="Eisen J.A."/>
            <person name="Markowitz V."/>
            <person name="Hugenholtz P."/>
            <person name="Kyrpides N.C."/>
            <person name="Klenk H.P."/>
            <person name="Lapidus A."/>
        </authorList>
    </citation>
    <scope>NUCLEOTIDE SEQUENCE</scope>
    <source>
        <strain evidence="3 4">DSM 18011</strain>
    </source>
</reference>
<dbReference type="OrthoDB" id="2473397at2"/>
<keyword evidence="1" id="KW-0732">Signal</keyword>
<feature type="signal peptide" evidence="1">
    <location>
        <begin position="1"/>
        <end position="19"/>
    </location>
</feature>
<dbReference type="GO" id="GO:0042834">
    <property type="term" value="F:peptidoglycan binding"/>
    <property type="evidence" value="ECO:0007669"/>
    <property type="project" value="InterPro"/>
</dbReference>
<dbReference type="Proteomes" id="UP000018439">
    <property type="component" value="Chromosome"/>
</dbReference>
<proteinExistence type="predicted"/>